<gene>
    <name evidence="12" type="ORF">METZ01_LOCUS205166</name>
</gene>
<keyword evidence="6" id="KW-0865">Zymogen</keyword>
<evidence type="ECO:0000256" key="3">
    <source>
        <dbReference type="ARBA" id="ARBA00022793"/>
    </source>
</evidence>
<keyword evidence="2" id="KW-0444">Lipid biosynthesis</keyword>
<dbReference type="InterPro" id="IPR033175">
    <property type="entry name" value="PSD-A"/>
</dbReference>
<evidence type="ECO:0000256" key="7">
    <source>
        <dbReference type="ARBA" id="ARBA00023209"/>
    </source>
</evidence>
<evidence type="ECO:0000256" key="5">
    <source>
        <dbReference type="ARBA" id="ARBA00023136"/>
    </source>
</evidence>
<evidence type="ECO:0000256" key="9">
    <source>
        <dbReference type="ARBA" id="ARBA00023264"/>
    </source>
</evidence>
<dbReference type="InterPro" id="IPR003817">
    <property type="entry name" value="PS_Dcarbxylase"/>
</dbReference>
<evidence type="ECO:0000256" key="4">
    <source>
        <dbReference type="ARBA" id="ARBA00023098"/>
    </source>
</evidence>
<proteinExistence type="predicted"/>
<dbReference type="AlphaFoldDB" id="A0A382EPR9"/>
<keyword evidence="1" id="KW-1003">Cell membrane</keyword>
<dbReference type="PANTHER" id="PTHR35809:SF1">
    <property type="entry name" value="ARCHAETIDYLSERINE DECARBOXYLASE PROENZYME-RELATED"/>
    <property type="match status" value="1"/>
</dbReference>
<evidence type="ECO:0000256" key="8">
    <source>
        <dbReference type="ARBA" id="ARBA00023239"/>
    </source>
</evidence>
<keyword evidence="7" id="KW-0594">Phospholipid biosynthesis</keyword>
<dbReference type="PANTHER" id="PTHR35809">
    <property type="entry name" value="ARCHAETIDYLSERINE DECARBOXYLASE PROENZYME-RELATED"/>
    <property type="match status" value="1"/>
</dbReference>
<evidence type="ECO:0000256" key="6">
    <source>
        <dbReference type="ARBA" id="ARBA00023145"/>
    </source>
</evidence>
<dbReference type="GO" id="GO:0008654">
    <property type="term" value="P:phospholipid biosynthetic process"/>
    <property type="evidence" value="ECO:0007669"/>
    <property type="project" value="UniProtKB-KW"/>
</dbReference>
<keyword evidence="8" id="KW-0456">Lyase</keyword>
<feature type="transmembrane region" description="Helical" evidence="11">
    <location>
        <begin position="6"/>
        <end position="26"/>
    </location>
</feature>
<name>A0A382EPR9_9ZZZZ</name>
<keyword evidence="10" id="KW-0670">Pyruvate</keyword>
<evidence type="ECO:0008006" key="13">
    <source>
        <dbReference type="Google" id="ProtNLM"/>
    </source>
</evidence>
<sequence length="218" mass="24849">MPSNYYPFIARETWLILIIIFGIVLLAKFFSTILLFSLFLAILLIAIYLFRDPHREIPSQPLAVVSPVHGVVTKVSKAKEIRLDIDAIRIRIVMRITDIYSLRSPIEGKVIEQWYNAPSKKESHRHLDFHVQSDEGDNIVTAIRFRNIMHKSHIYLNSGERIGQGQRCGYLCFGGVIDLFLPIESKVFVEVGQFVDSGSTILAELIHSEPQSSIKDQL</sequence>
<keyword evidence="11" id="KW-1133">Transmembrane helix</keyword>
<keyword evidence="9" id="KW-1208">Phospholipid metabolism</keyword>
<dbReference type="Pfam" id="PF02666">
    <property type="entry name" value="PS_Dcarbxylase"/>
    <property type="match status" value="1"/>
</dbReference>
<organism evidence="12">
    <name type="scientific">marine metagenome</name>
    <dbReference type="NCBI Taxonomy" id="408172"/>
    <lineage>
        <taxon>unclassified sequences</taxon>
        <taxon>metagenomes</taxon>
        <taxon>ecological metagenomes</taxon>
    </lineage>
</organism>
<evidence type="ECO:0000256" key="10">
    <source>
        <dbReference type="ARBA" id="ARBA00023317"/>
    </source>
</evidence>
<keyword evidence="5 11" id="KW-0472">Membrane</keyword>
<evidence type="ECO:0000256" key="11">
    <source>
        <dbReference type="SAM" id="Phobius"/>
    </source>
</evidence>
<protein>
    <recommendedName>
        <fullName evidence="13">Phosphatidylserine decarboxylase</fullName>
    </recommendedName>
</protein>
<accession>A0A382EPR9</accession>
<keyword evidence="11" id="KW-0812">Transmembrane</keyword>
<dbReference type="EMBL" id="UINC01045492">
    <property type="protein sequence ID" value="SVB52312.1"/>
    <property type="molecule type" value="Genomic_DNA"/>
</dbReference>
<dbReference type="GO" id="GO:0004609">
    <property type="term" value="F:phosphatidylserine decarboxylase activity"/>
    <property type="evidence" value="ECO:0007669"/>
    <property type="project" value="InterPro"/>
</dbReference>
<reference evidence="12" key="1">
    <citation type="submission" date="2018-05" db="EMBL/GenBank/DDBJ databases">
        <authorList>
            <person name="Lanie J.A."/>
            <person name="Ng W.-L."/>
            <person name="Kazmierczak K.M."/>
            <person name="Andrzejewski T.M."/>
            <person name="Davidsen T.M."/>
            <person name="Wayne K.J."/>
            <person name="Tettelin H."/>
            <person name="Glass J.I."/>
            <person name="Rusch D."/>
            <person name="Podicherti R."/>
            <person name="Tsui H.-C.T."/>
            <person name="Winkler M.E."/>
        </authorList>
    </citation>
    <scope>NUCLEOTIDE SEQUENCE</scope>
</reference>
<keyword evidence="4" id="KW-0443">Lipid metabolism</keyword>
<evidence type="ECO:0000256" key="1">
    <source>
        <dbReference type="ARBA" id="ARBA00022475"/>
    </source>
</evidence>
<evidence type="ECO:0000256" key="2">
    <source>
        <dbReference type="ARBA" id="ARBA00022516"/>
    </source>
</evidence>
<keyword evidence="3" id="KW-0210">Decarboxylase</keyword>
<evidence type="ECO:0000313" key="12">
    <source>
        <dbReference type="EMBL" id="SVB52312.1"/>
    </source>
</evidence>